<accession>A0A7Z0VJQ6</accession>
<keyword evidence="2" id="KW-1185">Reference proteome</keyword>
<name>A0A7Z0VJQ6_9GAMM</name>
<dbReference type="RefSeq" id="WP_305782116.1">
    <property type="nucleotide sequence ID" value="NZ_MARB01000016.1"/>
</dbReference>
<reference evidence="1 2" key="1">
    <citation type="submission" date="2016-06" db="EMBL/GenBank/DDBJ databases">
        <title>Genome sequence of endosymbiont of Candidatus Endolucinida thiodiazotropha.</title>
        <authorList>
            <person name="Poehlein A."/>
            <person name="Koenig S."/>
            <person name="Heiden S.E."/>
            <person name="Thuermer A."/>
            <person name="Voget S."/>
            <person name="Daniel R."/>
            <person name="Markert S."/>
            <person name="Gros O."/>
            <person name="Schweder T."/>
        </authorList>
    </citation>
    <scope>NUCLEOTIDE SEQUENCE [LARGE SCALE GENOMIC DNA]</scope>
    <source>
        <strain evidence="1 2">COS</strain>
    </source>
</reference>
<dbReference type="InterPro" id="IPR009241">
    <property type="entry name" value="HigB-like"/>
</dbReference>
<evidence type="ECO:0008006" key="3">
    <source>
        <dbReference type="Google" id="ProtNLM"/>
    </source>
</evidence>
<dbReference type="Proteomes" id="UP000094769">
    <property type="component" value="Unassembled WGS sequence"/>
</dbReference>
<dbReference type="EMBL" id="MARB01000016">
    <property type="protein sequence ID" value="ODJ86887.1"/>
    <property type="molecule type" value="Genomic_DNA"/>
</dbReference>
<proteinExistence type="predicted"/>
<gene>
    <name evidence="1" type="ORF">CODIS_28430</name>
</gene>
<sequence>MASIGKGVKEIRVKDTTGAYRVIYIAKLEDAIHVLHAFQKKRKRLVKQILISQKND</sequence>
<protein>
    <recommendedName>
        <fullName evidence="3">Addiction module toxin RelE</fullName>
    </recommendedName>
</protein>
<evidence type="ECO:0000313" key="2">
    <source>
        <dbReference type="Proteomes" id="UP000094769"/>
    </source>
</evidence>
<comment type="caution">
    <text evidence="1">The sequence shown here is derived from an EMBL/GenBank/DDBJ whole genome shotgun (WGS) entry which is preliminary data.</text>
</comment>
<dbReference type="AlphaFoldDB" id="A0A7Z0VJQ6"/>
<evidence type="ECO:0000313" key="1">
    <source>
        <dbReference type="EMBL" id="ODJ86887.1"/>
    </source>
</evidence>
<organism evidence="1 2">
    <name type="scientific">Candidatus Thiodiazotropha endolucinida</name>
    <dbReference type="NCBI Taxonomy" id="1655433"/>
    <lineage>
        <taxon>Bacteria</taxon>
        <taxon>Pseudomonadati</taxon>
        <taxon>Pseudomonadota</taxon>
        <taxon>Gammaproteobacteria</taxon>
        <taxon>Chromatiales</taxon>
        <taxon>Sedimenticolaceae</taxon>
        <taxon>Candidatus Thiodiazotropha</taxon>
    </lineage>
</organism>
<dbReference type="Pfam" id="PF05973">
    <property type="entry name" value="Gp49"/>
    <property type="match status" value="1"/>
</dbReference>